<accession>A0A645GQN2</accession>
<reference evidence="2" key="1">
    <citation type="submission" date="2019-08" db="EMBL/GenBank/DDBJ databases">
        <authorList>
            <person name="Kucharzyk K."/>
            <person name="Murdoch R.W."/>
            <person name="Higgins S."/>
            <person name="Loffler F."/>
        </authorList>
    </citation>
    <scope>NUCLEOTIDE SEQUENCE</scope>
</reference>
<feature type="transmembrane region" description="Helical" evidence="1">
    <location>
        <begin position="30"/>
        <end position="48"/>
    </location>
</feature>
<keyword evidence="1" id="KW-0812">Transmembrane</keyword>
<name>A0A645GQN2_9ZZZZ</name>
<keyword evidence="1" id="KW-1133">Transmembrane helix</keyword>
<sequence length="142" mass="16059">MLTYISYNDSALSGIFCSCCYCTCHPVNSIIFHVGGVNIVLLTFLDLVQEFQPLIMRLVFYLSHYHSNDMPCITQEIYVGLYTFVEFCFINVYMYDFCRRGKTLNLSGDPVAEPHAYSDQKVALLDSTVCCDSSVHSCKSAI</sequence>
<proteinExistence type="predicted"/>
<dbReference type="AlphaFoldDB" id="A0A645GQN2"/>
<dbReference type="EMBL" id="VSSQ01078812">
    <property type="protein sequence ID" value="MPN28496.1"/>
    <property type="molecule type" value="Genomic_DNA"/>
</dbReference>
<evidence type="ECO:0000313" key="2">
    <source>
        <dbReference type="EMBL" id="MPN28496.1"/>
    </source>
</evidence>
<protein>
    <submittedName>
        <fullName evidence="2">Uncharacterized protein</fullName>
    </submittedName>
</protein>
<organism evidence="2">
    <name type="scientific">bioreactor metagenome</name>
    <dbReference type="NCBI Taxonomy" id="1076179"/>
    <lineage>
        <taxon>unclassified sequences</taxon>
        <taxon>metagenomes</taxon>
        <taxon>ecological metagenomes</taxon>
    </lineage>
</organism>
<evidence type="ECO:0000256" key="1">
    <source>
        <dbReference type="SAM" id="Phobius"/>
    </source>
</evidence>
<keyword evidence="1" id="KW-0472">Membrane</keyword>
<comment type="caution">
    <text evidence="2">The sequence shown here is derived from an EMBL/GenBank/DDBJ whole genome shotgun (WGS) entry which is preliminary data.</text>
</comment>
<gene>
    <name evidence="2" type="ORF">SDC9_175938</name>
</gene>